<dbReference type="Proteomes" id="UP000478052">
    <property type="component" value="Unassembled WGS sequence"/>
</dbReference>
<evidence type="ECO:0000313" key="2">
    <source>
        <dbReference type="Proteomes" id="UP000478052"/>
    </source>
</evidence>
<gene>
    <name evidence="1" type="ORF">FWK35_00032692</name>
</gene>
<protein>
    <submittedName>
        <fullName evidence="1">Uncharacterized protein</fullName>
    </submittedName>
</protein>
<comment type="caution">
    <text evidence="1">The sequence shown here is derived from an EMBL/GenBank/DDBJ whole genome shotgun (WGS) entry which is preliminary data.</text>
</comment>
<keyword evidence="2" id="KW-1185">Reference proteome</keyword>
<dbReference type="EMBL" id="VUJU01002834">
    <property type="protein sequence ID" value="KAF0759949.1"/>
    <property type="molecule type" value="Genomic_DNA"/>
</dbReference>
<sequence>MTYDYHEYHRIIIYKSKHWLSTSVRSKSKNVYSRLHRRLISHQNLFIRNLSTIPPPRNSRLKLKRKWNRDLLQSPT</sequence>
<organism evidence="1 2">
    <name type="scientific">Aphis craccivora</name>
    <name type="common">Cowpea aphid</name>
    <dbReference type="NCBI Taxonomy" id="307492"/>
    <lineage>
        <taxon>Eukaryota</taxon>
        <taxon>Metazoa</taxon>
        <taxon>Ecdysozoa</taxon>
        <taxon>Arthropoda</taxon>
        <taxon>Hexapoda</taxon>
        <taxon>Insecta</taxon>
        <taxon>Pterygota</taxon>
        <taxon>Neoptera</taxon>
        <taxon>Paraneoptera</taxon>
        <taxon>Hemiptera</taxon>
        <taxon>Sternorrhyncha</taxon>
        <taxon>Aphidomorpha</taxon>
        <taxon>Aphidoidea</taxon>
        <taxon>Aphididae</taxon>
        <taxon>Aphidini</taxon>
        <taxon>Aphis</taxon>
        <taxon>Aphis</taxon>
    </lineage>
</organism>
<proteinExistence type="predicted"/>
<evidence type="ECO:0000313" key="1">
    <source>
        <dbReference type="EMBL" id="KAF0759949.1"/>
    </source>
</evidence>
<reference evidence="1 2" key="1">
    <citation type="submission" date="2019-08" db="EMBL/GenBank/DDBJ databases">
        <title>Whole genome of Aphis craccivora.</title>
        <authorList>
            <person name="Voronova N.V."/>
            <person name="Shulinski R.S."/>
            <person name="Bandarenka Y.V."/>
            <person name="Zhorov D.G."/>
            <person name="Warner D."/>
        </authorList>
    </citation>
    <scope>NUCLEOTIDE SEQUENCE [LARGE SCALE GENOMIC DNA]</scope>
    <source>
        <strain evidence="1">180601</strain>
        <tissue evidence="1">Whole Body</tissue>
    </source>
</reference>
<dbReference type="AlphaFoldDB" id="A0A6G0YR27"/>
<accession>A0A6G0YR27</accession>
<name>A0A6G0YR27_APHCR</name>